<name>A0A1X7NMN5_9LACT</name>
<dbReference type="InterPro" id="IPR009983">
    <property type="entry name" value="UPF0358"/>
</dbReference>
<gene>
    <name evidence="1" type="ORF">SAMN04488700_2154</name>
</gene>
<dbReference type="InterPro" id="IPR036270">
    <property type="entry name" value="UPF0358_sf"/>
</dbReference>
<protein>
    <submittedName>
        <fullName evidence="1">Uncharacterized protein YlaN, UPF0358 family</fullName>
    </submittedName>
</protein>
<dbReference type="Gene3D" id="1.10.287.750">
    <property type="entry name" value="SO2669-like"/>
    <property type="match status" value="1"/>
</dbReference>
<sequence length="93" mass="10638">MLNNIQKKEALEVLLEDATKIFQLINNQKNQLCLTECPAFNEIVDTQMFGLSKEISFAKKIGVINSTEGDRILSDLEKKLNDLYTKAYNEKNL</sequence>
<dbReference type="OrthoDB" id="2135235at2"/>
<accession>A0A1X7NMN5</accession>
<evidence type="ECO:0000313" key="2">
    <source>
        <dbReference type="Proteomes" id="UP000193435"/>
    </source>
</evidence>
<dbReference type="SUPFAM" id="SSF140404">
    <property type="entry name" value="EF2458-like"/>
    <property type="match status" value="1"/>
</dbReference>
<keyword evidence="2" id="KW-1185">Reference proteome</keyword>
<dbReference type="Proteomes" id="UP000193435">
    <property type="component" value="Unassembled WGS sequence"/>
</dbReference>
<dbReference type="Pfam" id="PF07408">
    <property type="entry name" value="DUF1507"/>
    <property type="match status" value="1"/>
</dbReference>
<dbReference type="RefSeq" id="WP_085560190.1">
    <property type="nucleotide sequence ID" value="NZ_FOAH01000009.1"/>
</dbReference>
<dbReference type="AlphaFoldDB" id="A0A1X7NMN5"/>
<dbReference type="STRING" id="1073423.SAMN04488700_2154"/>
<dbReference type="EMBL" id="FXBJ01000002">
    <property type="protein sequence ID" value="SMH38599.1"/>
    <property type="molecule type" value="Genomic_DNA"/>
</dbReference>
<proteinExistence type="predicted"/>
<evidence type="ECO:0000313" key="1">
    <source>
        <dbReference type="EMBL" id="SMH38599.1"/>
    </source>
</evidence>
<dbReference type="NCBIfam" id="NF010187">
    <property type="entry name" value="PRK13666.1"/>
    <property type="match status" value="1"/>
</dbReference>
<organism evidence="1 2">
    <name type="scientific">Carnobacterium iners</name>
    <dbReference type="NCBI Taxonomy" id="1073423"/>
    <lineage>
        <taxon>Bacteria</taxon>
        <taxon>Bacillati</taxon>
        <taxon>Bacillota</taxon>
        <taxon>Bacilli</taxon>
        <taxon>Lactobacillales</taxon>
        <taxon>Carnobacteriaceae</taxon>
        <taxon>Carnobacterium</taxon>
    </lineage>
</organism>
<reference evidence="1 2" key="1">
    <citation type="submission" date="2017-04" db="EMBL/GenBank/DDBJ databases">
        <authorList>
            <person name="Afonso C.L."/>
            <person name="Miller P.J."/>
            <person name="Scott M.A."/>
            <person name="Spackman E."/>
            <person name="Goraichik I."/>
            <person name="Dimitrov K.M."/>
            <person name="Suarez D.L."/>
            <person name="Swayne D.E."/>
        </authorList>
    </citation>
    <scope>NUCLEOTIDE SEQUENCE [LARGE SCALE GENOMIC DNA]</scope>
    <source>
        <strain evidence="1 2">LMG26642</strain>
    </source>
</reference>